<keyword evidence="18" id="KW-1185">Reference proteome</keyword>
<dbReference type="InterPro" id="IPR004533">
    <property type="entry name" value="CDP-diaglyc--ser_O-PTrfase"/>
</dbReference>
<proteinExistence type="inferred from homology"/>
<evidence type="ECO:0000256" key="10">
    <source>
        <dbReference type="ARBA" id="ARBA00023098"/>
    </source>
</evidence>
<evidence type="ECO:0000256" key="7">
    <source>
        <dbReference type="ARBA" id="ARBA00022679"/>
    </source>
</evidence>
<dbReference type="InterPro" id="IPR050324">
    <property type="entry name" value="CDP-alcohol_PTase-I"/>
</dbReference>
<evidence type="ECO:0000256" key="11">
    <source>
        <dbReference type="ARBA" id="ARBA00023136"/>
    </source>
</evidence>
<gene>
    <name evidence="17" type="ORF">TSACC_2327</name>
</gene>
<evidence type="ECO:0000256" key="5">
    <source>
        <dbReference type="ARBA" id="ARBA00017171"/>
    </source>
</evidence>
<evidence type="ECO:0000256" key="14">
    <source>
        <dbReference type="ARBA" id="ARBA00032361"/>
    </source>
</evidence>
<feature type="transmembrane region" description="Helical" evidence="16">
    <location>
        <begin position="218"/>
        <end position="248"/>
    </location>
</feature>
<feature type="transmembrane region" description="Helical" evidence="16">
    <location>
        <begin position="111"/>
        <end position="128"/>
    </location>
</feature>
<comment type="catalytic activity">
    <reaction evidence="1">
        <text>a CDP-1,2-diacyl-sn-glycerol + L-serine = a 1,2-diacyl-sn-glycero-3-phospho-L-serine + CMP + H(+)</text>
        <dbReference type="Rhea" id="RHEA:16913"/>
        <dbReference type="ChEBI" id="CHEBI:15378"/>
        <dbReference type="ChEBI" id="CHEBI:33384"/>
        <dbReference type="ChEBI" id="CHEBI:57262"/>
        <dbReference type="ChEBI" id="CHEBI:58332"/>
        <dbReference type="ChEBI" id="CHEBI:60377"/>
        <dbReference type="EC" id="2.7.8.8"/>
    </reaction>
</comment>
<dbReference type="GO" id="GO:0008654">
    <property type="term" value="P:phospholipid biosynthetic process"/>
    <property type="evidence" value="ECO:0007669"/>
    <property type="project" value="UniProtKB-KW"/>
</dbReference>
<comment type="similarity">
    <text evidence="3 15">Belongs to the CDP-alcohol phosphatidyltransferase class-I family.</text>
</comment>
<evidence type="ECO:0000256" key="16">
    <source>
        <dbReference type="SAM" id="Phobius"/>
    </source>
</evidence>
<dbReference type="Gene3D" id="1.20.120.1760">
    <property type="match status" value="1"/>
</dbReference>
<dbReference type="InParanoid" id="A0A146G375"/>
<comment type="subcellular location">
    <subcellularLocation>
        <location evidence="2">Endomembrane system</location>
        <topology evidence="2">Multi-pass membrane protein</topology>
    </subcellularLocation>
</comment>
<dbReference type="NCBIfam" id="TIGR00473">
    <property type="entry name" value="pssA"/>
    <property type="match status" value="1"/>
</dbReference>
<keyword evidence="8 16" id="KW-0812">Transmembrane</keyword>
<evidence type="ECO:0000256" key="4">
    <source>
        <dbReference type="ARBA" id="ARBA00013174"/>
    </source>
</evidence>
<feature type="transmembrane region" description="Helical" evidence="16">
    <location>
        <begin position="148"/>
        <end position="169"/>
    </location>
</feature>
<dbReference type="PANTHER" id="PTHR14269">
    <property type="entry name" value="CDP-DIACYLGLYCEROL--GLYCEROL-3-PHOSPHATE 3-PHOSPHATIDYLTRANSFERASE-RELATED"/>
    <property type="match status" value="1"/>
</dbReference>
<evidence type="ECO:0000256" key="13">
    <source>
        <dbReference type="ARBA" id="ARBA00023264"/>
    </source>
</evidence>
<keyword evidence="12" id="KW-0594">Phospholipid biosynthesis</keyword>
<evidence type="ECO:0000313" key="17">
    <source>
        <dbReference type="EMBL" id="GAT31932.1"/>
    </source>
</evidence>
<comment type="caution">
    <text evidence="17">The sequence shown here is derived from an EMBL/GenBank/DDBJ whole genome shotgun (WGS) entry which is preliminary data.</text>
</comment>
<feature type="transmembrane region" description="Helical" evidence="16">
    <location>
        <begin position="12"/>
        <end position="32"/>
    </location>
</feature>
<dbReference type="InterPro" id="IPR048254">
    <property type="entry name" value="CDP_ALCOHOL_P_TRANSF_CS"/>
</dbReference>
<feature type="transmembrane region" description="Helical" evidence="16">
    <location>
        <begin position="44"/>
        <end position="64"/>
    </location>
</feature>
<evidence type="ECO:0000256" key="12">
    <source>
        <dbReference type="ARBA" id="ARBA00023209"/>
    </source>
</evidence>
<keyword evidence="7 15" id="KW-0808">Transferase</keyword>
<dbReference type="EMBL" id="BDCO01000002">
    <property type="protein sequence ID" value="GAT31932.1"/>
    <property type="molecule type" value="Genomic_DNA"/>
</dbReference>
<reference evidence="18" key="1">
    <citation type="journal article" date="2017" name="Genome Announc.">
        <title>Draft Genome Sequence of Terrimicrobium sacchariphilum NM-5T, a Facultative Anaerobic Soil Bacterium of the Class Spartobacteria.</title>
        <authorList>
            <person name="Qiu Y.L."/>
            <person name="Tourlousse D.M."/>
            <person name="Matsuura N."/>
            <person name="Ohashi A."/>
            <person name="Sekiguchi Y."/>
        </authorList>
    </citation>
    <scope>NUCLEOTIDE SEQUENCE [LARGE SCALE GENOMIC DNA]</scope>
    <source>
        <strain evidence="18">NM-5</strain>
    </source>
</reference>
<dbReference type="OrthoDB" id="9777147at2"/>
<evidence type="ECO:0000256" key="9">
    <source>
        <dbReference type="ARBA" id="ARBA00022989"/>
    </source>
</evidence>
<feature type="transmembrane region" description="Helical" evidence="16">
    <location>
        <begin position="181"/>
        <end position="198"/>
    </location>
</feature>
<dbReference type="GO" id="GO:0012505">
    <property type="term" value="C:endomembrane system"/>
    <property type="evidence" value="ECO:0007669"/>
    <property type="project" value="UniProtKB-SubCell"/>
</dbReference>
<name>A0A146G375_TERSA</name>
<accession>A0A146G375</accession>
<dbReference type="STRING" id="690879.TSACC_2327"/>
<evidence type="ECO:0000256" key="2">
    <source>
        <dbReference type="ARBA" id="ARBA00004127"/>
    </source>
</evidence>
<dbReference type="Proteomes" id="UP000076023">
    <property type="component" value="Unassembled WGS sequence"/>
</dbReference>
<dbReference type="PANTHER" id="PTHR14269:SF61">
    <property type="entry name" value="CDP-DIACYLGLYCEROL--SERINE O-PHOSPHATIDYLTRANSFERASE"/>
    <property type="match status" value="1"/>
</dbReference>
<evidence type="ECO:0000313" key="18">
    <source>
        <dbReference type="Proteomes" id="UP000076023"/>
    </source>
</evidence>
<evidence type="ECO:0000256" key="3">
    <source>
        <dbReference type="ARBA" id="ARBA00010441"/>
    </source>
</evidence>
<dbReference type="InterPro" id="IPR000462">
    <property type="entry name" value="CDP-OH_P_trans"/>
</dbReference>
<keyword evidence="9 16" id="KW-1133">Transmembrane helix</keyword>
<keyword evidence="6" id="KW-0444">Lipid biosynthesis</keyword>
<feature type="transmembrane region" description="Helical" evidence="16">
    <location>
        <begin position="84"/>
        <end position="104"/>
    </location>
</feature>
<sequence>MTSPREPKVYLLPNLMTAGNLFCGFAAVLRLIEAALILDNGGSVVAQYHQAILFILGACVFDLLDGRLARLGGSESAFGREFDSIADIVSFGVAPALMVYQMVLRDFEGNIGWLIAFVYLLCGALRLARFNCYAQAKQPNDPPSDEFVGFPIPAAAGLIASLTLFMLWLQEGERTIGQWKYALAALMLFLSFMMFSHVRYPSFKGLGWRSQRSIPRFLLIIVIIVFSAVNYQWMPALMFVLFLIYGFVRPFISKAWRREIEEDEGDHPEITPGNGK</sequence>
<evidence type="ECO:0000256" key="8">
    <source>
        <dbReference type="ARBA" id="ARBA00022692"/>
    </source>
</evidence>
<dbReference type="AlphaFoldDB" id="A0A146G375"/>
<dbReference type="RefSeq" id="WP_075077798.1">
    <property type="nucleotide sequence ID" value="NZ_BDCO01000002.1"/>
</dbReference>
<keyword evidence="11 16" id="KW-0472">Membrane</keyword>
<evidence type="ECO:0000256" key="15">
    <source>
        <dbReference type="RuleBase" id="RU003750"/>
    </source>
</evidence>
<evidence type="ECO:0000256" key="1">
    <source>
        <dbReference type="ARBA" id="ARBA00000287"/>
    </source>
</evidence>
<keyword evidence="10" id="KW-0443">Lipid metabolism</keyword>
<dbReference type="Pfam" id="PF01066">
    <property type="entry name" value="CDP-OH_P_transf"/>
    <property type="match status" value="1"/>
</dbReference>
<dbReference type="EC" id="2.7.8.8" evidence="4"/>
<dbReference type="GO" id="GO:0003882">
    <property type="term" value="F:CDP-diacylglycerol-serine O-phosphatidyltransferase activity"/>
    <property type="evidence" value="ECO:0007669"/>
    <property type="project" value="UniProtKB-EC"/>
</dbReference>
<evidence type="ECO:0000256" key="6">
    <source>
        <dbReference type="ARBA" id="ARBA00022516"/>
    </source>
</evidence>
<dbReference type="InterPro" id="IPR043130">
    <property type="entry name" value="CDP-OH_PTrfase_TM_dom"/>
</dbReference>
<keyword evidence="13" id="KW-1208">Phospholipid metabolism</keyword>
<protein>
    <recommendedName>
        <fullName evidence="5">CDP-diacylglycerol--serine O-phosphatidyltransferase</fullName>
        <ecNumber evidence="4">2.7.8.8</ecNumber>
    </recommendedName>
    <alternativeName>
        <fullName evidence="14">Phosphatidylserine synthase</fullName>
    </alternativeName>
</protein>
<organism evidence="17 18">
    <name type="scientific">Terrimicrobium sacchariphilum</name>
    <dbReference type="NCBI Taxonomy" id="690879"/>
    <lineage>
        <taxon>Bacteria</taxon>
        <taxon>Pseudomonadati</taxon>
        <taxon>Verrucomicrobiota</taxon>
        <taxon>Terrimicrobiia</taxon>
        <taxon>Terrimicrobiales</taxon>
        <taxon>Terrimicrobiaceae</taxon>
        <taxon>Terrimicrobium</taxon>
    </lineage>
</organism>
<dbReference type="PROSITE" id="PS00379">
    <property type="entry name" value="CDP_ALCOHOL_P_TRANSF"/>
    <property type="match status" value="1"/>
</dbReference>
<dbReference type="GO" id="GO:0016020">
    <property type="term" value="C:membrane"/>
    <property type="evidence" value="ECO:0007669"/>
    <property type="project" value="InterPro"/>
</dbReference>